<keyword evidence="4" id="KW-0479">Metal-binding</keyword>
<keyword evidence="7" id="KW-0862">Zinc</keyword>
<dbReference type="GO" id="GO:0030687">
    <property type="term" value="C:preribosome, large subunit precursor"/>
    <property type="evidence" value="ECO:0007669"/>
    <property type="project" value="TreeGrafter"/>
</dbReference>
<evidence type="ECO:0000256" key="2">
    <source>
        <dbReference type="ARBA" id="ARBA00022490"/>
    </source>
</evidence>
<evidence type="ECO:0000256" key="8">
    <source>
        <dbReference type="ARBA" id="ARBA00034126"/>
    </source>
</evidence>
<dbReference type="Gene3D" id="3.30.160.60">
    <property type="entry name" value="Classic Zinc Finger"/>
    <property type="match status" value="1"/>
</dbReference>
<dbReference type="SMART" id="SM00355">
    <property type="entry name" value="ZnF_C2H2"/>
    <property type="match status" value="3"/>
</dbReference>
<evidence type="ECO:0000256" key="5">
    <source>
        <dbReference type="ARBA" id="ARBA00022737"/>
    </source>
</evidence>
<evidence type="ECO:0000256" key="4">
    <source>
        <dbReference type="ARBA" id="ARBA00022723"/>
    </source>
</evidence>
<feature type="domain" description="C2H2-type" evidence="10">
    <location>
        <begin position="68"/>
        <end position="92"/>
    </location>
</feature>
<name>A0A0B7A7M7_9EUPU</name>
<keyword evidence="2" id="KW-0963">Cytoplasm</keyword>
<sequence length="277" mass="31829">MSSLTCLTCNVAFQDVNLGRLHYKTDWHRYNLKRKVANLTPVTLEKFEERQRLQDQQEQEKTSSHDTCFCKPCNKAFSTANTYENHVQSKKHKDVVSGTPKQKKEKKPRIQHSSTSDMKPSPVPVDSEVVHADSHEVMEDDNSDAESWNSSEENSLGLEECLFCSLVSSSLQENINHMTSHGFFLPDAEYITDLEGLITYFGEKVGIGHVCLWCNEKGRRFHSTKDVQRHMIDKGHCKILHEGDVIFEYSDFYDYTSSYPDGKNPELIKMKLLILKS</sequence>
<dbReference type="PROSITE" id="PS00028">
    <property type="entry name" value="ZINC_FINGER_C2H2_1"/>
    <property type="match status" value="1"/>
</dbReference>
<evidence type="ECO:0000256" key="9">
    <source>
        <dbReference type="SAM" id="MobiDB-lite"/>
    </source>
</evidence>
<dbReference type="GO" id="GO:0003676">
    <property type="term" value="F:nucleic acid binding"/>
    <property type="evidence" value="ECO:0007669"/>
    <property type="project" value="InterPro"/>
</dbReference>
<dbReference type="InterPro" id="IPR003604">
    <property type="entry name" value="Matrin/U1-like-C_Znf_C2H2"/>
</dbReference>
<dbReference type="PANTHER" id="PTHR13182:SF8">
    <property type="entry name" value="CYTOPLASMIC 60S SUBUNIT BIOGENESIS FACTOR ZNF622"/>
    <property type="match status" value="1"/>
</dbReference>
<dbReference type="AlphaFoldDB" id="A0A0B7A7M7"/>
<reference evidence="11" key="1">
    <citation type="submission" date="2014-12" db="EMBL/GenBank/DDBJ databases">
        <title>Insight into the proteome of Arion vulgaris.</title>
        <authorList>
            <person name="Aradska J."/>
            <person name="Bulat T."/>
            <person name="Smidak R."/>
            <person name="Sarate P."/>
            <person name="Gangsoo J."/>
            <person name="Sialana F."/>
            <person name="Bilban M."/>
            <person name="Lubec G."/>
        </authorList>
    </citation>
    <scope>NUCLEOTIDE SEQUENCE</scope>
    <source>
        <tissue evidence="11">Skin</tissue>
    </source>
</reference>
<organism evidence="11">
    <name type="scientific">Arion vulgaris</name>
    <dbReference type="NCBI Taxonomy" id="1028688"/>
    <lineage>
        <taxon>Eukaryota</taxon>
        <taxon>Metazoa</taxon>
        <taxon>Spiralia</taxon>
        <taxon>Lophotrochozoa</taxon>
        <taxon>Mollusca</taxon>
        <taxon>Gastropoda</taxon>
        <taxon>Heterobranchia</taxon>
        <taxon>Euthyneura</taxon>
        <taxon>Panpulmonata</taxon>
        <taxon>Eupulmonata</taxon>
        <taxon>Stylommatophora</taxon>
        <taxon>Helicina</taxon>
        <taxon>Arionoidea</taxon>
        <taxon>Arionidae</taxon>
        <taxon>Arion</taxon>
    </lineage>
</organism>
<evidence type="ECO:0000259" key="10">
    <source>
        <dbReference type="PROSITE" id="PS00028"/>
    </source>
</evidence>
<comment type="subcellular location">
    <subcellularLocation>
        <location evidence="1">Cytoplasm</location>
    </subcellularLocation>
</comment>
<evidence type="ECO:0000256" key="3">
    <source>
        <dbReference type="ARBA" id="ARBA00022517"/>
    </source>
</evidence>
<dbReference type="GO" id="GO:0042273">
    <property type="term" value="P:ribosomal large subunit biogenesis"/>
    <property type="evidence" value="ECO:0007669"/>
    <property type="project" value="UniProtKB-ARBA"/>
</dbReference>
<feature type="compositionally biased region" description="Basic residues" evidence="9">
    <location>
        <begin position="101"/>
        <end position="110"/>
    </location>
</feature>
<accession>A0A0B7A7M7</accession>
<dbReference type="Pfam" id="PF12756">
    <property type="entry name" value="zf-C2H2_2"/>
    <property type="match status" value="1"/>
</dbReference>
<dbReference type="EMBL" id="HACG01030084">
    <property type="protein sequence ID" value="CEK76949.1"/>
    <property type="molecule type" value="Transcribed_RNA"/>
</dbReference>
<evidence type="ECO:0000256" key="1">
    <source>
        <dbReference type="ARBA" id="ARBA00004496"/>
    </source>
</evidence>
<evidence type="ECO:0000256" key="7">
    <source>
        <dbReference type="ARBA" id="ARBA00022833"/>
    </source>
</evidence>
<keyword evidence="5" id="KW-0677">Repeat</keyword>
<dbReference type="GO" id="GO:0005737">
    <property type="term" value="C:cytoplasm"/>
    <property type="evidence" value="ECO:0007669"/>
    <property type="project" value="UniProtKB-SubCell"/>
</dbReference>
<dbReference type="InterPro" id="IPR040025">
    <property type="entry name" value="Znf622/Rei1/Reh1"/>
</dbReference>
<keyword evidence="3" id="KW-0690">Ribosome biogenesis</keyword>
<dbReference type="InterPro" id="IPR022755">
    <property type="entry name" value="Znf_C2H2_jaz"/>
</dbReference>
<dbReference type="Pfam" id="PF12171">
    <property type="entry name" value="zf-C2H2_jaz"/>
    <property type="match status" value="1"/>
</dbReference>
<proteinExistence type="inferred from homology"/>
<feature type="region of interest" description="Disordered" evidence="9">
    <location>
        <begin position="84"/>
        <end position="126"/>
    </location>
</feature>
<comment type="similarity">
    <text evidence="8">Belongs to the REI1 family.</text>
</comment>
<dbReference type="InterPro" id="IPR041661">
    <property type="entry name" value="ZN622/Rei1/Reh1_Znf-C2H2"/>
</dbReference>
<dbReference type="PANTHER" id="PTHR13182">
    <property type="entry name" value="ZINC FINGER PROTEIN 622"/>
    <property type="match status" value="1"/>
</dbReference>
<dbReference type="InterPro" id="IPR036236">
    <property type="entry name" value="Znf_C2H2_sf"/>
</dbReference>
<keyword evidence="6" id="KW-0863">Zinc-finger</keyword>
<dbReference type="GO" id="GO:0008270">
    <property type="term" value="F:zinc ion binding"/>
    <property type="evidence" value="ECO:0007669"/>
    <property type="project" value="UniProtKB-KW"/>
</dbReference>
<protein>
    <recommendedName>
        <fullName evidence="10">C2H2-type domain-containing protein</fullName>
    </recommendedName>
</protein>
<dbReference type="InterPro" id="IPR013087">
    <property type="entry name" value="Znf_C2H2_type"/>
</dbReference>
<gene>
    <name evidence="11" type="primary">ORF102273</name>
</gene>
<evidence type="ECO:0000256" key="6">
    <source>
        <dbReference type="ARBA" id="ARBA00022771"/>
    </source>
</evidence>
<dbReference type="SUPFAM" id="SSF57667">
    <property type="entry name" value="beta-beta-alpha zinc fingers"/>
    <property type="match status" value="2"/>
</dbReference>
<evidence type="ECO:0000313" key="11">
    <source>
        <dbReference type="EMBL" id="CEK76949.1"/>
    </source>
</evidence>
<dbReference type="SMART" id="SM00451">
    <property type="entry name" value="ZnF_U1"/>
    <property type="match status" value="2"/>
</dbReference>